<dbReference type="RefSeq" id="XP_016216353.1">
    <property type="nucleotide sequence ID" value="XM_016356047.1"/>
</dbReference>
<dbReference type="Gene3D" id="3.30.300.30">
    <property type="match status" value="1"/>
</dbReference>
<accession>A0A0D2B5J9</accession>
<keyword evidence="5" id="KW-1185">Reference proteome</keyword>
<evidence type="ECO:0000313" key="4">
    <source>
        <dbReference type="EMBL" id="KIW06484.1"/>
    </source>
</evidence>
<comment type="similarity">
    <text evidence="1">Belongs to the ATP-dependent AMP-binding enzyme family.</text>
</comment>
<organism evidence="4 5">
    <name type="scientific">Verruconis gallopava</name>
    <dbReference type="NCBI Taxonomy" id="253628"/>
    <lineage>
        <taxon>Eukaryota</taxon>
        <taxon>Fungi</taxon>
        <taxon>Dikarya</taxon>
        <taxon>Ascomycota</taxon>
        <taxon>Pezizomycotina</taxon>
        <taxon>Dothideomycetes</taxon>
        <taxon>Pleosporomycetidae</taxon>
        <taxon>Venturiales</taxon>
        <taxon>Sympoventuriaceae</taxon>
        <taxon>Verruconis</taxon>
    </lineage>
</organism>
<dbReference type="InterPro" id="IPR000873">
    <property type="entry name" value="AMP-dep_synth/lig_dom"/>
</dbReference>
<evidence type="ECO:0000259" key="3">
    <source>
        <dbReference type="Pfam" id="PF13193"/>
    </source>
</evidence>
<evidence type="ECO:0000256" key="1">
    <source>
        <dbReference type="ARBA" id="ARBA00006432"/>
    </source>
</evidence>
<dbReference type="EMBL" id="KN847535">
    <property type="protein sequence ID" value="KIW06484.1"/>
    <property type="molecule type" value="Genomic_DNA"/>
</dbReference>
<dbReference type="OrthoDB" id="6614653at2759"/>
<dbReference type="InParanoid" id="A0A0D2B5J9"/>
<dbReference type="Gene3D" id="3.40.50.12780">
    <property type="entry name" value="N-terminal domain of ligase-like"/>
    <property type="match status" value="1"/>
</dbReference>
<dbReference type="InterPro" id="IPR020845">
    <property type="entry name" value="AMP-binding_CS"/>
</dbReference>
<dbReference type="InterPro" id="IPR042099">
    <property type="entry name" value="ANL_N_sf"/>
</dbReference>
<evidence type="ECO:0000259" key="2">
    <source>
        <dbReference type="Pfam" id="PF00501"/>
    </source>
</evidence>
<proteinExistence type="inferred from homology"/>
<dbReference type="GeneID" id="27310893"/>
<feature type="domain" description="AMP-dependent synthetase/ligase" evidence="2">
    <location>
        <begin position="33"/>
        <end position="403"/>
    </location>
</feature>
<dbReference type="VEuPathDB" id="FungiDB:PV09_02920"/>
<dbReference type="PANTHER" id="PTHR43201">
    <property type="entry name" value="ACYL-COA SYNTHETASE"/>
    <property type="match status" value="1"/>
</dbReference>
<sequence>MDDPSFDRCNHFPAHIGPKVFPNFFLWSRLVRWAQKEDLVAVTDLTFNFKATYAQLLTDVLHLRNYLRQCLHVEIVASIDRGEEVFFNLLGPAGYEFTVGFLALIALGVVVVPISPDLPVKEATYFATKCQSKAVLVADRCVRLGEQLERVMQSHTKGLFRSIMIRPHLMQRCLEPSEFQVSSDVYTDLNQSAYVIFTSGTTGPPKGAVKRRGFLYDVASQFSDQHGIRQGDHVLHVLPVHHATGITVTLLPFIWSGGHIEFRSGGFDQAWTWERIRKADLDFFSGVPTIYMRLMQYYEQKLSKLPHAGEYAAGASHIRVMLCGTSALPRPLQHKWTKLRGGKHICTRYGGTEFGNVFTVTPWLKNVPDGSVGTKGPGIDFKLSGGDEGEVLVRTPIMFSKYLFDPEGTKKALDAEGYFKTGDIARKEGDFYFILGRASIDIIKSGGYKISALDIEREIMGLDYVSEVMVVGVEDEEFGQRVAAAVILREDLRTTLTIDELRADLRASLAGYKMPTLLRVVKEIRKNATGKVIKKVLVGELFPPGGHPDVQVWRSSKGLGGIEARM</sequence>
<name>A0A0D2B5J9_9PEZI</name>
<evidence type="ECO:0000313" key="5">
    <source>
        <dbReference type="Proteomes" id="UP000053259"/>
    </source>
</evidence>
<dbReference type="AlphaFoldDB" id="A0A0D2B5J9"/>
<protein>
    <recommendedName>
        <fullName evidence="6">AMP-dependent synthetase/ligase domain-containing protein</fullName>
    </recommendedName>
</protein>
<dbReference type="GO" id="GO:0006631">
    <property type="term" value="P:fatty acid metabolic process"/>
    <property type="evidence" value="ECO:0007669"/>
    <property type="project" value="TreeGrafter"/>
</dbReference>
<dbReference type="Pfam" id="PF00501">
    <property type="entry name" value="AMP-binding"/>
    <property type="match status" value="1"/>
</dbReference>
<dbReference type="GO" id="GO:0031956">
    <property type="term" value="F:medium-chain fatty acid-CoA ligase activity"/>
    <property type="evidence" value="ECO:0007669"/>
    <property type="project" value="TreeGrafter"/>
</dbReference>
<reference evidence="4 5" key="1">
    <citation type="submission" date="2015-01" db="EMBL/GenBank/DDBJ databases">
        <title>The Genome Sequence of Ochroconis gallopava CBS43764.</title>
        <authorList>
            <consortium name="The Broad Institute Genomics Platform"/>
            <person name="Cuomo C."/>
            <person name="de Hoog S."/>
            <person name="Gorbushina A."/>
            <person name="Stielow B."/>
            <person name="Teixiera M."/>
            <person name="Abouelleil A."/>
            <person name="Chapman S.B."/>
            <person name="Priest M."/>
            <person name="Young S.K."/>
            <person name="Wortman J."/>
            <person name="Nusbaum C."/>
            <person name="Birren B."/>
        </authorList>
    </citation>
    <scope>NUCLEOTIDE SEQUENCE [LARGE SCALE GENOMIC DNA]</scope>
    <source>
        <strain evidence="4 5">CBS 43764</strain>
    </source>
</reference>
<dbReference type="Proteomes" id="UP000053259">
    <property type="component" value="Unassembled WGS sequence"/>
</dbReference>
<evidence type="ECO:0008006" key="6">
    <source>
        <dbReference type="Google" id="ProtNLM"/>
    </source>
</evidence>
<dbReference type="Pfam" id="PF13193">
    <property type="entry name" value="AMP-binding_C"/>
    <property type="match status" value="1"/>
</dbReference>
<dbReference type="SUPFAM" id="SSF56801">
    <property type="entry name" value="Acetyl-CoA synthetase-like"/>
    <property type="match status" value="1"/>
</dbReference>
<gene>
    <name evidence="4" type="ORF">PV09_02920</name>
</gene>
<dbReference type="InterPro" id="IPR025110">
    <property type="entry name" value="AMP-bd_C"/>
</dbReference>
<dbReference type="PROSITE" id="PS00455">
    <property type="entry name" value="AMP_BINDING"/>
    <property type="match status" value="1"/>
</dbReference>
<dbReference type="PANTHER" id="PTHR43201:SF8">
    <property type="entry name" value="ACYL-COA SYNTHETASE FAMILY MEMBER 3"/>
    <property type="match status" value="1"/>
</dbReference>
<dbReference type="InterPro" id="IPR045851">
    <property type="entry name" value="AMP-bd_C_sf"/>
</dbReference>
<dbReference type="HOGENOM" id="CLU_000022_59_11_1"/>
<feature type="domain" description="AMP-binding enzyme C-terminal" evidence="3">
    <location>
        <begin position="455"/>
        <end position="531"/>
    </location>
</feature>
<dbReference type="STRING" id="253628.A0A0D2B5J9"/>